<dbReference type="EMBL" id="BSXS01000453">
    <property type="protein sequence ID" value="GME72568.1"/>
    <property type="molecule type" value="Genomic_DNA"/>
</dbReference>
<name>A0ACB5STK5_AMBMO</name>
<reference evidence="1" key="1">
    <citation type="submission" date="2023-04" db="EMBL/GenBank/DDBJ databases">
        <title>Ambrosiozyma monospora NBRC 10751.</title>
        <authorList>
            <person name="Ichikawa N."/>
            <person name="Sato H."/>
            <person name="Tonouchi N."/>
        </authorList>
    </citation>
    <scope>NUCLEOTIDE SEQUENCE</scope>
    <source>
        <strain evidence="1">NBRC 10751</strain>
    </source>
</reference>
<proteinExistence type="predicted"/>
<organism evidence="1 2">
    <name type="scientific">Ambrosiozyma monospora</name>
    <name type="common">Yeast</name>
    <name type="synonym">Endomycopsis monosporus</name>
    <dbReference type="NCBI Taxonomy" id="43982"/>
    <lineage>
        <taxon>Eukaryota</taxon>
        <taxon>Fungi</taxon>
        <taxon>Dikarya</taxon>
        <taxon>Ascomycota</taxon>
        <taxon>Saccharomycotina</taxon>
        <taxon>Pichiomycetes</taxon>
        <taxon>Pichiales</taxon>
        <taxon>Pichiaceae</taxon>
        <taxon>Ambrosiozyma</taxon>
    </lineage>
</organism>
<evidence type="ECO:0000313" key="1">
    <source>
        <dbReference type="EMBL" id="GME72568.1"/>
    </source>
</evidence>
<evidence type="ECO:0000313" key="2">
    <source>
        <dbReference type="Proteomes" id="UP001165064"/>
    </source>
</evidence>
<keyword evidence="2" id="KW-1185">Reference proteome</keyword>
<dbReference type="Proteomes" id="UP001165064">
    <property type="component" value="Unassembled WGS sequence"/>
</dbReference>
<sequence>MDFVSKNSAVSALRDDIISESSEHEAELDKYFQCVTHLVDPAVYQSTEFALEIKALYILSKCMIAEGVVQLLTSIPEKTVFDHQIISSKTEQLLSDALDLKKYFTVDVTLTDTSHIAIVYELLKLLACHSATAVGEEDAQLVDFTSQLVSIINKLAYEGENVFAKRSLDEYNSTLEAKVLDSFFCYEDSKGANKFTLFKGFMQEEIEDIL</sequence>
<accession>A0ACB5STK5</accession>
<gene>
    <name evidence="1" type="ORF">Amon02_000104600</name>
</gene>
<comment type="caution">
    <text evidence="1">The sequence shown here is derived from an EMBL/GenBank/DDBJ whole genome shotgun (WGS) entry which is preliminary data.</text>
</comment>
<protein>
    <submittedName>
        <fullName evidence="1">Unnamed protein product</fullName>
    </submittedName>
</protein>